<protein>
    <submittedName>
        <fullName evidence="1">Uncharacterized protein</fullName>
    </submittedName>
</protein>
<proteinExistence type="predicted"/>
<gene>
    <name evidence="1" type="ORF">LTR37_015801</name>
</gene>
<keyword evidence="2" id="KW-1185">Reference proteome</keyword>
<reference evidence="1" key="1">
    <citation type="submission" date="2023-07" db="EMBL/GenBank/DDBJ databases">
        <title>Black Yeasts Isolated from many extreme environments.</title>
        <authorList>
            <person name="Coleine C."/>
            <person name="Stajich J.E."/>
            <person name="Selbmann L."/>
        </authorList>
    </citation>
    <scope>NUCLEOTIDE SEQUENCE</scope>
    <source>
        <strain evidence="1">CCFEE 5714</strain>
    </source>
</reference>
<evidence type="ECO:0000313" key="2">
    <source>
        <dbReference type="Proteomes" id="UP001281147"/>
    </source>
</evidence>
<evidence type="ECO:0000313" key="1">
    <source>
        <dbReference type="EMBL" id="KAK3700719.1"/>
    </source>
</evidence>
<name>A0ACC3MPS5_9PEZI</name>
<dbReference type="EMBL" id="JAUTXU010000181">
    <property type="protein sequence ID" value="KAK3700719.1"/>
    <property type="molecule type" value="Genomic_DNA"/>
</dbReference>
<accession>A0ACC3MPS5</accession>
<comment type="caution">
    <text evidence="1">The sequence shown here is derived from an EMBL/GenBank/DDBJ whole genome shotgun (WGS) entry which is preliminary data.</text>
</comment>
<dbReference type="Proteomes" id="UP001281147">
    <property type="component" value="Unassembled WGS sequence"/>
</dbReference>
<organism evidence="1 2">
    <name type="scientific">Vermiconidia calcicola</name>
    <dbReference type="NCBI Taxonomy" id="1690605"/>
    <lineage>
        <taxon>Eukaryota</taxon>
        <taxon>Fungi</taxon>
        <taxon>Dikarya</taxon>
        <taxon>Ascomycota</taxon>
        <taxon>Pezizomycotina</taxon>
        <taxon>Dothideomycetes</taxon>
        <taxon>Dothideomycetidae</taxon>
        <taxon>Mycosphaerellales</taxon>
        <taxon>Extremaceae</taxon>
        <taxon>Vermiconidia</taxon>
    </lineage>
</organism>
<sequence length="606" mass="64067">MSLALLCSYATAKPLLVPGLIARQDVATTLVSAETTTAAPTTTTLPTGVASCDLIFPSSTSFFEYTDHNTDGAFIVTATIPPTPYCTCGDIIAGLSSSINSKGATIFSCATDASPTPISTKLPEAATPGDPNNDGWADVTCDYGSLTSASNDPVLQWNDSGSSGAYADGVASWEAQFKPYEFDNFLADFFHARPSPNCHTLQNANCEVTINCGQGDTPNAAASSPAGYIIFNSMVALHSVFDNAYSAVLDAATPALALAGNFVSTFSPIEGDIKEQQNLKLALDAMMAGLYFGVAPGLHLGLTKLSAIQKNPNRFGTGVDILYGLMGSAFAAVKDAMEALSPLPVQNNIAELLGNTTERWQTALQDMTTLVFTDPALLLSFIDDGHTFAASIDTTPIDAQVAVKKALLASVLPAAWSSGSDKLTPVILTDAGLTQEGTGCESWRLPDNDREADENAFSFSDEASTNGFICDGDHAYWLMGMRYKNSQCLKKRQVLPSVQCFPALLEFETLQGLTELDGGARWAGLSKDYVALNAIRSWQENGNKNRAAPLSGAVDDSKLDALVNGDLSAATGLVPIPVCSFEEARLTAYADPENEAENLWWPCPAP</sequence>